<reference evidence="2" key="2">
    <citation type="submission" date="2020-04" db="EMBL/GenBank/DDBJ databases">
        <authorList>
            <person name="Santos R.A.C."/>
            <person name="Steenwyk J.L."/>
            <person name="Rivero-Menendez O."/>
            <person name="Mead M.E."/>
            <person name="Silva L.P."/>
            <person name="Bastos R.W."/>
            <person name="Alastruey-Izquierdo A."/>
            <person name="Goldman G.H."/>
            <person name="Rokas A."/>
        </authorList>
    </citation>
    <scope>NUCLEOTIDE SEQUENCE</scope>
    <source>
        <strain evidence="2">CNM-CM6805</strain>
    </source>
</reference>
<evidence type="ECO:0000313" key="3">
    <source>
        <dbReference type="Proteomes" id="UP000653565"/>
    </source>
</evidence>
<organism evidence="2 3">
    <name type="scientific">Aspergillus fumigatiaffinis</name>
    <dbReference type="NCBI Taxonomy" id="340414"/>
    <lineage>
        <taxon>Eukaryota</taxon>
        <taxon>Fungi</taxon>
        <taxon>Dikarya</taxon>
        <taxon>Ascomycota</taxon>
        <taxon>Pezizomycotina</taxon>
        <taxon>Eurotiomycetes</taxon>
        <taxon>Eurotiomycetidae</taxon>
        <taxon>Eurotiales</taxon>
        <taxon>Aspergillaceae</taxon>
        <taxon>Aspergillus</taxon>
        <taxon>Aspergillus subgen. Fumigati</taxon>
    </lineage>
</organism>
<protein>
    <submittedName>
        <fullName evidence="2">Uncharacterized protein</fullName>
    </submittedName>
</protein>
<evidence type="ECO:0000256" key="1">
    <source>
        <dbReference type="SAM" id="MobiDB-lite"/>
    </source>
</evidence>
<comment type="caution">
    <text evidence="2">The sequence shown here is derived from an EMBL/GenBank/DDBJ whole genome shotgun (WGS) entry which is preliminary data.</text>
</comment>
<dbReference type="OrthoDB" id="10612709at2759"/>
<name>A0A8H4HDT2_9EURO</name>
<dbReference type="EMBL" id="JAAAPX010000022">
    <property type="protein sequence ID" value="KAF4241190.1"/>
    <property type="molecule type" value="Genomic_DNA"/>
</dbReference>
<keyword evidence="3" id="KW-1185">Reference proteome</keyword>
<dbReference type="AlphaFoldDB" id="A0A8H4HDT2"/>
<gene>
    <name evidence="2" type="ORF">CNMCM6805_004350</name>
</gene>
<dbReference type="Proteomes" id="UP000653565">
    <property type="component" value="Unassembled WGS sequence"/>
</dbReference>
<evidence type="ECO:0000313" key="2">
    <source>
        <dbReference type="EMBL" id="KAF4241190.1"/>
    </source>
</evidence>
<accession>A0A8H4HDT2</accession>
<feature type="compositionally biased region" description="Polar residues" evidence="1">
    <location>
        <begin position="93"/>
        <end position="112"/>
    </location>
</feature>
<sequence>MGQTIETKGDIAAKWDTRIVYTDGSGFDGHNGGLWGTAVALEASVGVHGPRLGDCSILTDTQVVILAIRNLGRSAAHYTLKEISSSMRDEGAQLQSAGSQDTQASKAAGSRT</sequence>
<proteinExistence type="predicted"/>
<feature type="region of interest" description="Disordered" evidence="1">
    <location>
        <begin position="89"/>
        <end position="112"/>
    </location>
</feature>
<reference evidence="2" key="1">
    <citation type="journal article" date="2020" name="bioRxiv">
        <title>Genomic and phenotypic heterogeneity of clinical isolates of the human pathogens Aspergillus fumigatus, Aspergillus lentulus and Aspergillus fumigatiaffinis.</title>
        <authorList>
            <person name="dos Santos R.A.C."/>
            <person name="Steenwyk J.L."/>
            <person name="Rivero-Menendez O."/>
            <person name="Mead M.E."/>
            <person name="Silva L.P."/>
            <person name="Bastos R.W."/>
            <person name="Alastruey-Izquierdo A."/>
            <person name="Goldman G.H."/>
            <person name="Rokas A."/>
        </authorList>
    </citation>
    <scope>NUCLEOTIDE SEQUENCE</scope>
    <source>
        <strain evidence="2">CNM-CM6805</strain>
    </source>
</reference>